<protein>
    <recommendedName>
        <fullName evidence="4">Alginate export</fullName>
    </recommendedName>
</protein>
<feature type="region of interest" description="Disordered" evidence="1">
    <location>
        <begin position="44"/>
        <end position="87"/>
    </location>
</feature>
<feature type="compositionally biased region" description="Acidic residues" evidence="1">
    <location>
        <begin position="58"/>
        <end position="70"/>
    </location>
</feature>
<name>A0A6I4UVA3_9SPHN</name>
<proteinExistence type="predicted"/>
<dbReference type="SUPFAM" id="SSF56925">
    <property type="entry name" value="OMPA-like"/>
    <property type="match status" value="1"/>
</dbReference>
<evidence type="ECO:0000313" key="3">
    <source>
        <dbReference type="Proteomes" id="UP000471435"/>
    </source>
</evidence>
<organism evidence="2 3">
    <name type="scientific">Pontixanthobacter luteolus</name>
    <dbReference type="NCBI Taxonomy" id="295089"/>
    <lineage>
        <taxon>Bacteria</taxon>
        <taxon>Pseudomonadati</taxon>
        <taxon>Pseudomonadota</taxon>
        <taxon>Alphaproteobacteria</taxon>
        <taxon>Sphingomonadales</taxon>
        <taxon>Erythrobacteraceae</taxon>
        <taxon>Pontixanthobacter</taxon>
    </lineage>
</organism>
<evidence type="ECO:0008006" key="4">
    <source>
        <dbReference type="Google" id="ProtNLM"/>
    </source>
</evidence>
<comment type="caution">
    <text evidence="2">The sequence shown here is derived from an EMBL/GenBank/DDBJ whole genome shotgun (WGS) entry which is preliminary data.</text>
</comment>
<gene>
    <name evidence="2" type="ORF">GRI43_00175</name>
</gene>
<sequence>MSAFYAIPLVLQSAPVADNLPLGPAEFAALNGVEAISLTSASLQQPAAGRQRPGADAAETEAEQTIEVEPPEPPAVDNESIDGRRRPGYNDPLPDLVTQENEGAFRAPPPEAFPTDQLPIPDRWRLIESLGLVTEKWWDPYNQNTYKGDRPINRDKVPWLPIKGDDWFLVANAISDTVVEARTFPIPVGVQTTQDPDRLDVFGDPASLVLSQTFITGFALLKGNTAYKPPDVEYRATLAFNVNYVDVPERRVLFVEPTKPTHRLDHFVGVQELFFDYHIRNTSDRYDFDSFRIGIQPFQADFRGFLFQDQQLGLRFFGTRDNNRFQYNVAAFWRLEKDTNSGLNAVTQTPRDDFLFIANAYRQDFLIPALTSQITLAYNRNREADDVEIDDNGFPVRPALLGTLRGREYDVLYVGYNADGRVGRINLTASAYGAFGEDRNSFFTDRPADIRAFFAAAEASYDRDWMRFRLSGAYASGDGDPYDDVETGYDAVFENPIFAGADTSYWIRQTIPFAGGGRAISVNGRNGILNSLRSSKEQGQSNFNNPGLILAGAGADFDLTPEFRLSANANHLWFENTATIEALRNEGSIPKDIGWDLSAAAIWRPKATQNIVLRLSGAALLSGDGFDDLFDRLGDSGTYYSLLANVVLTY</sequence>
<keyword evidence="3" id="KW-1185">Reference proteome</keyword>
<evidence type="ECO:0000313" key="2">
    <source>
        <dbReference type="EMBL" id="MXP45807.1"/>
    </source>
</evidence>
<dbReference type="EMBL" id="WTYP01000001">
    <property type="protein sequence ID" value="MXP45807.1"/>
    <property type="molecule type" value="Genomic_DNA"/>
</dbReference>
<dbReference type="OrthoDB" id="244259at2"/>
<dbReference type="AlphaFoldDB" id="A0A6I4UVA3"/>
<reference evidence="2 3" key="1">
    <citation type="submission" date="2019-12" db="EMBL/GenBank/DDBJ databases">
        <title>Genomic-based taxomic classification of the family Erythrobacteraceae.</title>
        <authorList>
            <person name="Xu L."/>
        </authorList>
    </citation>
    <scope>NUCLEOTIDE SEQUENCE [LARGE SCALE GENOMIC DNA]</scope>
    <source>
        <strain evidence="2 3">SW-109</strain>
    </source>
</reference>
<dbReference type="Proteomes" id="UP000471435">
    <property type="component" value="Unassembled WGS sequence"/>
</dbReference>
<dbReference type="InterPro" id="IPR011250">
    <property type="entry name" value="OMP/PagP_B-barrel"/>
</dbReference>
<accession>A0A6I4UVA3</accession>
<evidence type="ECO:0000256" key="1">
    <source>
        <dbReference type="SAM" id="MobiDB-lite"/>
    </source>
</evidence>